<evidence type="ECO:0000256" key="3">
    <source>
        <dbReference type="ARBA" id="ARBA00022692"/>
    </source>
</evidence>
<organism evidence="7 8">
    <name type="scientific">Sulfuricaulis limicola</name>
    <dbReference type="NCBI Taxonomy" id="1620215"/>
    <lineage>
        <taxon>Bacteria</taxon>
        <taxon>Pseudomonadati</taxon>
        <taxon>Pseudomonadota</taxon>
        <taxon>Gammaproteobacteria</taxon>
        <taxon>Acidiferrobacterales</taxon>
        <taxon>Acidiferrobacteraceae</taxon>
        <taxon>Sulfuricaulis</taxon>
    </lineage>
</organism>
<feature type="transmembrane region" description="Helical" evidence="6">
    <location>
        <begin position="141"/>
        <end position="164"/>
    </location>
</feature>
<keyword evidence="8" id="KW-1185">Reference proteome</keyword>
<gene>
    <name evidence="7" type="ORF">SCL_0633</name>
</gene>
<dbReference type="InterPro" id="IPR051449">
    <property type="entry name" value="ABC-2_transporter_component"/>
</dbReference>
<feature type="transmembrane region" description="Helical" evidence="6">
    <location>
        <begin position="12"/>
        <end position="35"/>
    </location>
</feature>
<dbReference type="PANTHER" id="PTHR30294:SF29">
    <property type="entry name" value="MULTIDRUG ABC TRANSPORTER PERMEASE YBHS-RELATED"/>
    <property type="match status" value="1"/>
</dbReference>
<sequence length="249" mass="27002">MILTVALREFKSLFLSPLAWSILAVVQLILGFLFLSRLEVFQLYQPQLMAMDSAPGLTEIVLPDLLGNAAVILLLVVPLLTMRLVAEERRNRTLALLFSAPLSMTEIVLGKYLGILLFLLVLLGMIALMPLSLLAGASLDLGLMASGFLGLALLLAGFAAVGLFMSTLTQYTTVAAISSFGALLLFWILDWSGHGTAGGNWLAYLSLFNHYKPFLEGIFDSADAAYHILLIATFLVLSIRRLDADRLGG</sequence>
<accession>A0A1B4XDS4</accession>
<evidence type="ECO:0000313" key="8">
    <source>
        <dbReference type="Proteomes" id="UP000243180"/>
    </source>
</evidence>
<dbReference type="GO" id="GO:0005886">
    <property type="term" value="C:plasma membrane"/>
    <property type="evidence" value="ECO:0007669"/>
    <property type="project" value="UniProtKB-SubCell"/>
</dbReference>
<keyword evidence="4 6" id="KW-1133">Transmembrane helix</keyword>
<evidence type="ECO:0000256" key="2">
    <source>
        <dbReference type="ARBA" id="ARBA00022475"/>
    </source>
</evidence>
<protein>
    <submittedName>
        <fullName evidence="7">ABC transporter permease</fullName>
    </submittedName>
</protein>
<dbReference type="OrthoDB" id="9794512at2"/>
<dbReference type="PANTHER" id="PTHR30294">
    <property type="entry name" value="MEMBRANE COMPONENT OF ABC TRANSPORTER YHHJ-RELATED"/>
    <property type="match status" value="1"/>
</dbReference>
<feature type="transmembrane region" description="Helical" evidence="6">
    <location>
        <begin position="224"/>
        <end position="242"/>
    </location>
</feature>
<dbReference type="InParanoid" id="A0A1B4XDS4"/>
<name>A0A1B4XDS4_9GAMM</name>
<dbReference type="Proteomes" id="UP000243180">
    <property type="component" value="Chromosome"/>
</dbReference>
<keyword evidence="2" id="KW-1003">Cell membrane</keyword>
<dbReference type="RefSeq" id="WP_096359868.1">
    <property type="nucleotide sequence ID" value="NZ_AP014879.1"/>
</dbReference>
<dbReference type="EMBL" id="AP014879">
    <property type="protein sequence ID" value="BAV32955.1"/>
    <property type="molecule type" value="Genomic_DNA"/>
</dbReference>
<dbReference type="AlphaFoldDB" id="A0A1B4XDS4"/>
<proteinExistence type="predicted"/>
<keyword evidence="3 6" id="KW-0812">Transmembrane</keyword>
<feature type="transmembrane region" description="Helical" evidence="6">
    <location>
        <begin position="65"/>
        <end position="86"/>
    </location>
</feature>
<evidence type="ECO:0000256" key="5">
    <source>
        <dbReference type="ARBA" id="ARBA00023136"/>
    </source>
</evidence>
<evidence type="ECO:0000256" key="6">
    <source>
        <dbReference type="SAM" id="Phobius"/>
    </source>
</evidence>
<dbReference type="GO" id="GO:0140359">
    <property type="term" value="F:ABC-type transporter activity"/>
    <property type="evidence" value="ECO:0007669"/>
    <property type="project" value="InterPro"/>
</dbReference>
<evidence type="ECO:0000256" key="1">
    <source>
        <dbReference type="ARBA" id="ARBA00004651"/>
    </source>
</evidence>
<dbReference type="KEGG" id="slim:SCL_0633"/>
<reference evidence="7 8" key="1">
    <citation type="submission" date="2015-05" db="EMBL/GenBank/DDBJ databases">
        <title>Complete genome sequence of a sulfur-oxidizing gammaproteobacterium strain HA5.</title>
        <authorList>
            <person name="Miura A."/>
            <person name="Kojima H."/>
            <person name="Fukui M."/>
        </authorList>
    </citation>
    <scope>NUCLEOTIDE SEQUENCE [LARGE SCALE GENOMIC DNA]</scope>
    <source>
        <strain evidence="7 8">HA5</strain>
    </source>
</reference>
<keyword evidence="5 6" id="KW-0472">Membrane</keyword>
<evidence type="ECO:0000313" key="7">
    <source>
        <dbReference type="EMBL" id="BAV32955.1"/>
    </source>
</evidence>
<evidence type="ECO:0000256" key="4">
    <source>
        <dbReference type="ARBA" id="ARBA00022989"/>
    </source>
</evidence>
<dbReference type="Pfam" id="PF12679">
    <property type="entry name" value="ABC2_membrane_2"/>
    <property type="match status" value="1"/>
</dbReference>
<feature type="transmembrane region" description="Helical" evidence="6">
    <location>
        <begin position="171"/>
        <end position="189"/>
    </location>
</feature>
<feature type="transmembrane region" description="Helical" evidence="6">
    <location>
        <begin position="107"/>
        <end position="129"/>
    </location>
</feature>
<comment type="subcellular location">
    <subcellularLocation>
        <location evidence="1">Cell membrane</location>
        <topology evidence="1">Multi-pass membrane protein</topology>
    </subcellularLocation>
</comment>